<dbReference type="PANTHER" id="PTHR36002:SF1">
    <property type="entry name" value="PYRD"/>
    <property type="match status" value="1"/>
</dbReference>
<organism evidence="1 3">
    <name type="scientific">Medicago truncatula</name>
    <name type="common">Barrel medic</name>
    <name type="synonym">Medicago tribuloides</name>
    <dbReference type="NCBI Taxonomy" id="3880"/>
    <lineage>
        <taxon>Eukaryota</taxon>
        <taxon>Viridiplantae</taxon>
        <taxon>Streptophyta</taxon>
        <taxon>Embryophyta</taxon>
        <taxon>Tracheophyta</taxon>
        <taxon>Spermatophyta</taxon>
        <taxon>Magnoliopsida</taxon>
        <taxon>eudicotyledons</taxon>
        <taxon>Gunneridae</taxon>
        <taxon>Pentapetalae</taxon>
        <taxon>rosids</taxon>
        <taxon>fabids</taxon>
        <taxon>Fabales</taxon>
        <taxon>Fabaceae</taxon>
        <taxon>Papilionoideae</taxon>
        <taxon>50 kb inversion clade</taxon>
        <taxon>NPAAA clade</taxon>
        <taxon>Hologalegina</taxon>
        <taxon>IRL clade</taxon>
        <taxon>Trifolieae</taxon>
        <taxon>Medicago</taxon>
    </lineage>
</organism>
<reference evidence="1 3" key="1">
    <citation type="journal article" date="2011" name="Nature">
        <title>The Medicago genome provides insight into the evolution of rhizobial symbioses.</title>
        <authorList>
            <person name="Young N.D."/>
            <person name="Debelle F."/>
            <person name="Oldroyd G.E."/>
            <person name="Geurts R."/>
            <person name="Cannon S.B."/>
            <person name="Udvardi M.K."/>
            <person name="Benedito V.A."/>
            <person name="Mayer K.F."/>
            <person name="Gouzy J."/>
            <person name="Schoof H."/>
            <person name="Van de Peer Y."/>
            <person name="Proost S."/>
            <person name="Cook D.R."/>
            <person name="Meyers B.C."/>
            <person name="Spannagl M."/>
            <person name="Cheung F."/>
            <person name="De Mita S."/>
            <person name="Krishnakumar V."/>
            <person name="Gundlach H."/>
            <person name="Zhou S."/>
            <person name="Mudge J."/>
            <person name="Bharti A.K."/>
            <person name="Murray J.D."/>
            <person name="Naoumkina M.A."/>
            <person name="Rosen B."/>
            <person name="Silverstein K.A."/>
            <person name="Tang H."/>
            <person name="Rombauts S."/>
            <person name="Zhao P.X."/>
            <person name="Zhou P."/>
            <person name="Barbe V."/>
            <person name="Bardou P."/>
            <person name="Bechner M."/>
            <person name="Bellec A."/>
            <person name="Berger A."/>
            <person name="Berges H."/>
            <person name="Bidwell S."/>
            <person name="Bisseling T."/>
            <person name="Choisne N."/>
            <person name="Couloux A."/>
            <person name="Denny R."/>
            <person name="Deshpande S."/>
            <person name="Dai X."/>
            <person name="Doyle J.J."/>
            <person name="Dudez A.M."/>
            <person name="Farmer A.D."/>
            <person name="Fouteau S."/>
            <person name="Franken C."/>
            <person name="Gibelin C."/>
            <person name="Gish J."/>
            <person name="Goldstein S."/>
            <person name="Gonzalez A.J."/>
            <person name="Green P.J."/>
            <person name="Hallab A."/>
            <person name="Hartog M."/>
            <person name="Hua A."/>
            <person name="Humphray S.J."/>
            <person name="Jeong D.H."/>
            <person name="Jing Y."/>
            <person name="Jocker A."/>
            <person name="Kenton S.M."/>
            <person name="Kim D.J."/>
            <person name="Klee K."/>
            <person name="Lai H."/>
            <person name="Lang C."/>
            <person name="Lin S."/>
            <person name="Macmil S.L."/>
            <person name="Magdelenat G."/>
            <person name="Matthews L."/>
            <person name="McCorrison J."/>
            <person name="Monaghan E.L."/>
            <person name="Mun J.H."/>
            <person name="Najar F.Z."/>
            <person name="Nicholson C."/>
            <person name="Noirot C."/>
            <person name="O'Bleness M."/>
            <person name="Paule C.R."/>
            <person name="Poulain J."/>
            <person name="Prion F."/>
            <person name="Qin B."/>
            <person name="Qu C."/>
            <person name="Retzel E.F."/>
            <person name="Riddle C."/>
            <person name="Sallet E."/>
            <person name="Samain S."/>
            <person name="Samson N."/>
            <person name="Sanders I."/>
            <person name="Saurat O."/>
            <person name="Scarpelli C."/>
            <person name="Schiex T."/>
            <person name="Segurens B."/>
            <person name="Severin A.J."/>
            <person name="Sherrier D.J."/>
            <person name="Shi R."/>
            <person name="Sims S."/>
            <person name="Singer S.R."/>
            <person name="Sinharoy S."/>
            <person name="Sterck L."/>
            <person name="Viollet A."/>
            <person name="Wang B.B."/>
            <person name="Wang K."/>
            <person name="Wang M."/>
            <person name="Wang X."/>
            <person name="Warfsmann J."/>
            <person name="Weissenbach J."/>
            <person name="White D.D."/>
            <person name="White J.D."/>
            <person name="Wiley G.B."/>
            <person name="Wincker P."/>
            <person name="Xing Y."/>
            <person name="Yang L."/>
            <person name="Yao Z."/>
            <person name="Ying F."/>
            <person name="Zhai J."/>
            <person name="Zhou L."/>
            <person name="Zuber A."/>
            <person name="Denarie J."/>
            <person name="Dixon R.A."/>
            <person name="May G.D."/>
            <person name="Schwartz D.C."/>
            <person name="Rogers J."/>
            <person name="Quetier F."/>
            <person name="Town C.D."/>
            <person name="Roe B.A."/>
        </authorList>
    </citation>
    <scope>NUCLEOTIDE SEQUENCE [LARGE SCALE GENOMIC DNA]</scope>
    <source>
        <strain evidence="1">A17</strain>
        <strain evidence="2 3">cv. Jemalong A17</strain>
    </source>
</reference>
<name>A0A072VPK3_MEDTR</name>
<reference evidence="1 3" key="2">
    <citation type="journal article" date="2014" name="BMC Genomics">
        <title>An improved genome release (version Mt4.0) for the model legume Medicago truncatula.</title>
        <authorList>
            <person name="Tang H."/>
            <person name="Krishnakumar V."/>
            <person name="Bidwell S."/>
            <person name="Rosen B."/>
            <person name="Chan A."/>
            <person name="Zhou S."/>
            <person name="Gentzbittel L."/>
            <person name="Childs K.L."/>
            <person name="Yandell M."/>
            <person name="Gundlach H."/>
            <person name="Mayer K.F."/>
            <person name="Schwartz D.C."/>
            <person name="Town C.D."/>
        </authorList>
    </citation>
    <scope>GENOME REANNOTATION</scope>
    <source>
        <strain evidence="1">A17</strain>
        <strain evidence="2 3">cv. Jemalong A17</strain>
    </source>
</reference>
<evidence type="ECO:0000313" key="2">
    <source>
        <dbReference type="EnsemblPlants" id="KEH43591"/>
    </source>
</evidence>
<evidence type="ECO:0000313" key="1">
    <source>
        <dbReference type="EMBL" id="KEH43591.1"/>
    </source>
</evidence>
<dbReference type="EnsemblPlants" id="KEH43591">
    <property type="protein sequence ID" value="KEH43591"/>
    <property type="gene ID" value="MTR_1g097080"/>
</dbReference>
<dbReference type="Proteomes" id="UP000002051">
    <property type="component" value="Unassembled WGS sequence"/>
</dbReference>
<sequence length="240" mass="26771">MVALIKLVISFSDLNYKLFLSISKNLEATYASSQKTPHNTTQQQANNNSGPVAFCLVKDPIKSSCPTHTLSLLFSSLLFSQTSCLRIRFFKMLLLEELQQIFYSLVIGRDYKVQNSGNVAFPIHQYGYKVTMFEGKTVRGTMSLACLVCHSVENLSPSHSFRRSVSNSDNEGRCYAIANCLTRKLSVQPPTVHSFLAASTSKVTPQPSNTEIPGPPRLVRSRAVRRDIVQDWNFDEVVAA</sequence>
<evidence type="ECO:0000313" key="3">
    <source>
        <dbReference type="Proteomes" id="UP000002051"/>
    </source>
</evidence>
<dbReference type="EMBL" id="CM001217">
    <property type="protein sequence ID" value="KEH43591.1"/>
    <property type="molecule type" value="Genomic_DNA"/>
</dbReference>
<reference evidence="2" key="3">
    <citation type="submission" date="2015-04" db="UniProtKB">
        <authorList>
            <consortium name="EnsemblPlants"/>
        </authorList>
    </citation>
    <scope>IDENTIFICATION</scope>
    <source>
        <strain evidence="2">cv. Jemalong A17</strain>
    </source>
</reference>
<keyword evidence="3" id="KW-1185">Reference proteome</keyword>
<accession>A0A072VPK3</accession>
<protein>
    <submittedName>
        <fullName evidence="1 2">Uncharacterized protein</fullName>
    </submittedName>
</protein>
<dbReference type="AlphaFoldDB" id="A0A072VPK3"/>
<dbReference type="STRING" id="3880.A0A072VPK3"/>
<dbReference type="PANTHER" id="PTHR36002">
    <property type="entry name" value="PYRD"/>
    <property type="match status" value="1"/>
</dbReference>
<proteinExistence type="predicted"/>
<gene>
    <name evidence="1" type="ordered locus">MTR_1g097080</name>
</gene>
<dbReference type="HOGENOM" id="CLU_1157894_0_0_1"/>